<dbReference type="GO" id="GO:0005524">
    <property type="term" value="F:ATP binding"/>
    <property type="evidence" value="ECO:0007669"/>
    <property type="project" value="UniProtKB-KW"/>
</dbReference>
<dbReference type="eggNOG" id="COG1121">
    <property type="taxonomic scope" value="Bacteria"/>
</dbReference>
<evidence type="ECO:0000256" key="4">
    <source>
        <dbReference type="ARBA" id="ARBA00022840"/>
    </source>
</evidence>
<keyword evidence="2" id="KW-0813">Transport</keyword>
<name>C0QM20_DESAH</name>
<dbReference type="PROSITE" id="PS50893">
    <property type="entry name" value="ABC_TRANSPORTER_2"/>
    <property type="match status" value="1"/>
</dbReference>
<dbReference type="PANTHER" id="PTHR42734">
    <property type="entry name" value="METAL TRANSPORT SYSTEM ATP-BINDING PROTEIN TM_0124-RELATED"/>
    <property type="match status" value="1"/>
</dbReference>
<feature type="domain" description="ABC transporter" evidence="5">
    <location>
        <begin position="10"/>
        <end position="240"/>
    </location>
</feature>
<protein>
    <submittedName>
        <fullName evidence="6">ABC-type Mn2+/Zn2+ transport system, ATPase component</fullName>
    </submittedName>
</protein>
<dbReference type="HOGENOM" id="CLU_000604_1_11_7"/>
<evidence type="ECO:0000256" key="1">
    <source>
        <dbReference type="ARBA" id="ARBA00005417"/>
    </source>
</evidence>
<dbReference type="InterPro" id="IPR003439">
    <property type="entry name" value="ABC_transporter-like_ATP-bd"/>
</dbReference>
<keyword evidence="3" id="KW-0547">Nucleotide-binding</keyword>
<reference evidence="6 7" key="1">
    <citation type="journal article" date="2009" name="Environ. Microbiol.">
        <title>Genome sequence of Desulfobacterium autotrophicum HRM2, a marine sulfate reducer oxidizing organic carbon completely to carbon dioxide.</title>
        <authorList>
            <person name="Strittmatter A.W."/>
            <person name="Liesegang H."/>
            <person name="Rabus R."/>
            <person name="Decker I."/>
            <person name="Amann J."/>
            <person name="Andres S."/>
            <person name="Henne A."/>
            <person name="Fricke W.F."/>
            <person name="Martinez-Arias R."/>
            <person name="Bartels D."/>
            <person name="Goesmann A."/>
            <person name="Krause L."/>
            <person name="Puehler A."/>
            <person name="Klenk H.P."/>
            <person name="Richter M."/>
            <person name="Schuler M."/>
            <person name="Gloeckner F.O."/>
            <person name="Meyerdierks A."/>
            <person name="Gottschalk G."/>
            <person name="Amann R."/>
        </authorList>
    </citation>
    <scope>NUCLEOTIDE SEQUENCE [LARGE SCALE GENOMIC DNA]</scope>
    <source>
        <strain evidence="7">ATCC 43914 / DSM 3382 / HRM2</strain>
    </source>
</reference>
<dbReference type="RefSeq" id="WP_015903115.1">
    <property type="nucleotide sequence ID" value="NC_012108.1"/>
</dbReference>
<dbReference type="GO" id="GO:0016887">
    <property type="term" value="F:ATP hydrolysis activity"/>
    <property type="evidence" value="ECO:0007669"/>
    <property type="project" value="InterPro"/>
</dbReference>
<dbReference type="CDD" id="cd03235">
    <property type="entry name" value="ABC_Metallic_Cations"/>
    <property type="match status" value="1"/>
</dbReference>
<dbReference type="Pfam" id="PF00005">
    <property type="entry name" value="ABC_tran"/>
    <property type="match status" value="1"/>
</dbReference>
<gene>
    <name evidence="6" type="ordered locus">HRM2_12140</name>
</gene>
<organism evidence="6 7">
    <name type="scientific">Desulforapulum autotrophicum (strain ATCC 43914 / DSM 3382 / VKM B-1955 / HRM2)</name>
    <name type="common">Desulfobacterium autotrophicum</name>
    <dbReference type="NCBI Taxonomy" id="177437"/>
    <lineage>
        <taxon>Bacteria</taxon>
        <taxon>Pseudomonadati</taxon>
        <taxon>Thermodesulfobacteriota</taxon>
        <taxon>Desulfobacteria</taxon>
        <taxon>Desulfobacterales</taxon>
        <taxon>Desulfobacteraceae</taxon>
        <taxon>Desulforapulum</taxon>
    </lineage>
</organism>
<dbReference type="AlphaFoldDB" id="C0QM20"/>
<dbReference type="EMBL" id="CP001087">
    <property type="protein sequence ID" value="ACN14326.1"/>
    <property type="molecule type" value="Genomic_DNA"/>
</dbReference>
<dbReference type="PROSITE" id="PS00211">
    <property type="entry name" value="ABC_TRANSPORTER_1"/>
    <property type="match status" value="1"/>
</dbReference>
<evidence type="ECO:0000259" key="5">
    <source>
        <dbReference type="PROSITE" id="PS50893"/>
    </source>
</evidence>
<dbReference type="InterPro" id="IPR027417">
    <property type="entry name" value="P-loop_NTPase"/>
</dbReference>
<proteinExistence type="inferred from homology"/>
<dbReference type="FunFam" id="3.40.50.300:FF:000134">
    <property type="entry name" value="Iron-enterobactin ABC transporter ATP-binding protein"/>
    <property type="match status" value="1"/>
</dbReference>
<keyword evidence="7" id="KW-1185">Reference proteome</keyword>
<evidence type="ECO:0000256" key="2">
    <source>
        <dbReference type="ARBA" id="ARBA00022448"/>
    </source>
</evidence>
<evidence type="ECO:0000256" key="3">
    <source>
        <dbReference type="ARBA" id="ARBA00022741"/>
    </source>
</evidence>
<dbReference type="InterPro" id="IPR050153">
    <property type="entry name" value="Metal_Ion_Import_ABC"/>
</dbReference>
<dbReference type="KEGG" id="dat:HRM2_12140"/>
<dbReference type="STRING" id="177437.HRM2_12140"/>
<comment type="similarity">
    <text evidence="1">Belongs to the ABC transporter superfamily.</text>
</comment>
<dbReference type="SUPFAM" id="SSF52540">
    <property type="entry name" value="P-loop containing nucleoside triphosphate hydrolases"/>
    <property type="match status" value="1"/>
</dbReference>
<evidence type="ECO:0000313" key="6">
    <source>
        <dbReference type="EMBL" id="ACN14326.1"/>
    </source>
</evidence>
<dbReference type="OrthoDB" id="9809450at2"/>
<dbReference type="Gene3D" id="3.40.50.300">
    <property type="entry name" value="P-loop containing nucleotide triphosphate hydrolases"/>
    <property type="match status" value="1"/>
</dbReference>
<keyword evidence="4" id="KW-0067">ATP-binding</keyword>
<dbReference type="Proteomes" id="UP000000442">
    <property type="component" value="Chromosome"/>
</dbReference>
<evidence type="ECO:0000313" key="7">
    <source>
        <dbReference type="Proteomes" id="UP000000442"/>
    </source>
</evidence>
<dbReference type="InterPro" id="IPR003593">
    <property type="entry name" value="AAA+_ATPase"/>
</dbReference>
<dbReference type="InterPro" id="IPR017871">
    <property type="entry name" value="ABC_transporter-like_CS"/>
</dbReference>
<sequence>MVKLKSDNAIILKNVSFSYNRGLVLDRVNLCVEKGDFATIVGPNGGGKTTLLKLFLGLLKPDTGTIEVLGTSPEKSRLRVGYMPQHSTLDMHFPVTVMDVVLMGRLGNNFWGRYSTDDRARAVKALHEVNLGEHTRHHFSQLSGGQKQRVLIARALCSDPELLLLDEPTSNIDEESEEALFTILTELNSRMTILLVSHDIGFTSQVVKSVICVNRKVNIHPTTTMDGTLIKDIYGGDLKMIRHDHRCSEGGHSND</sequence>
<dbReference type="SMART" id="SM00382">
    <property type="entry name" value="AAA"/>
    <property type="match status" value="1"/>
</dbReference>
<dbReference type="PANTHER" id="PTHR42734:SF17">
    <property type="entry name" value="METAL TRANSPORT SYSTEM ATP-BINDING PROTEIN TM_0124-RELATED"/>
    <property type="match status" value="1"/>
</dbReference>
<accession>C0QM20</accession>